<reference evidence="2 3" key="1">
    <citation type="submission" date="2018-05" db="EMBL/GenBank/DDBJ databases">
        <title>Genomic Encyclopedia of Type Strains, Phase IV (KMG-IV): sequencing the most valuable type-strain genomes for metagenomic binning, comparative biology and taxonomic classification.</title>
        <authorList>
            <person name="Goeker M."/>
        </authorList>
    </citation>
    <scope>NUCLEOTIDE SEQUENCE [LARGE SCALE GENOMIC DNA]</scope>
    <source>
        <strain evidence="2 3">DSM 100333</strain>
    </source>
</reference>
<feature type="domain" description="Schlafen group 3-like DNA/RNA helicase" evidence="1">
    <location>
        <begin position="248"/>
        <end position="677"/>
    </location>
</feature>
<proteinExistence type="predicted"/>
<dbReference type="Proteomes" id="UP000245870">
    <property type="component" value="Unassembled WGS sequence"/>
</dbReference>
<dbReference type="OrthoDB" id="3193269at2"/>
<dbReference type="SUPFAM" id="SSF52540">
    <property type="entry name" value="P-loop containing nucleoside triphosphate hydrolases"/>
    <property type="match status" value="1"/>
</dbReference>
<accession>A0A2U0U4X7</accession>
<gene>
    <name evidence="2" type="ORF">C7379_11428</name>
</gene>
<dbReference type="Pfam" id="PF09848">
    <property type="entry name" value="SLFN-g3_helicase"/>
    <property type="match status" value="1"/>
</dbReference>
<evidence type="ECO:0000313" key="3">
    <source>
        <dbReference type="Proteomes" id="UP000245870"/>
    </source>
</evidence>
<dbReference type="AlphaFoldDB" id="A0A2U0U4X7"/>
<dbReference type="InterPro" id="IPR027417">
    <property type="entry name" value="P-loop_NTPase"/>
</dbReference>
<evidence type="ECO:0000259" key="1">
    <source>
        <dbReference type="Pfam" id="PF09848"/>
    </source>
</evidence>
<evidence type="ECO:0000313" key="2">
    <source>
        <dbReference type="EMBL" id="PVX52681.1"/>
    </source>
</evidence>
<dbReference type="InterPro" id="IPR018647">
    <property type="entry name" value="SLFN_3-like_DNA/RNA_helicase"/>
</dbReference>
<organism evidence="2 3">
    <name type="scientific">Hallella colorans</name>
    <dbReference type="NCBI Taxonomy" id="1703337"/>
    <lineage>
        <taxon>Bacteria</taxon>
        <taxon>Pseudomonadati</taxon>
        <taxon>Bacteroidota</taxon>
        <taxon>Bacteroidia</taxon>
        <taxon>Bacteroidales</taxon>
        <taxon>Prevotellaceae</taxon>
        <taxon>Hallella</taxon>
    </lineage>
</organism>
<name>A0A2U0U4X7_9BACT</name>
<keyword evidence="3" id="KW-1185">Reference proteome</keyword>
<dbReference type="EMBL" id="QENY01000014">
    <property type="protein sequence ID" value="PVX52681.1"/>
    <property type="molecule type" value="Genomic_DNA"/>
</dbReference>
<comment type="caution">
    <text evidence="2">The sequence shown here is derived from an EMBL/GenBank/DDBJ whole genome shotgun (WGS) entry which is preliminary data.</text>
</comment>
<protein>
    <submittedName>
        <fullName evidence="2">Uncharacterized protein DUF2075</fullName>
    </submittedName>
</protein>
<sequence>MTSPTQHPRCLFKSEILTFVSMNPSHVLGNIVKSFHGVDQTTTLEAWESEIKIMQQVLQPWATDNEAYVCFEYDIPRLGKRIDVVVLLGGMVFCLEFKVGKRDALQMDVEQVLDYALDLKNFHLYSADRPIVPILIPTEYSKESLFIQLSPYNDEIYNPIITSKDSLQKVMAKVLEHGSKKYDLKKWGANWLISPYSPTPTIIEAARSLYENHSVEEITRHEADKVSTDETIDYLLHVIDLSKRQGEKSICFVTGVPGAGKTLVGLDVAIKQSYKEDNKNKESGAVYLSGNGPLVAVLTEALAQNNKKKCDERGEKKKLSDSRREVSEFLQIIHRYRDNMLAKIKNPVENGRLEIDPAKAVKMKQAGYAEVEHVAIFDEAQRSWTHKRLANYLKRGGTYGNKLKVPNFPVSEASFLIWSIDQRQDWAVIICLVGGGQEINTGEAGISEWIKALNSEYKHWKVYISDRLTEREYAEGKVNELLKANQHVTYSKSLHLAVSLRSFRAETLSAFVHALLAIDDKAHKLFQDVQQKGYPILLTRNIDKARQWLRSKARGSQQTGILVSKVAARYKPQAVNVLASGDENAVHWFLEDKGDVRSSNYLEEAATEIQVQGLELDYACILWDADVRFENGKWQYYKFNGKTKWIAETNEENRHYMLNAYRVLLTRARQGIIICVPEGNDRKNPEGFPEDATRLPIYYDGTYEYFKQLGLKEIF</sequence>